<proteinExistence type="predicted"/>
<organism evidence="1 2">
    <name type="scientific">Longicatena caecimuris</name>
    <dbReference type="NCBI Taxonomy" id="1796635"/>
    <lineage>
        <taxon>Bacteria</taxon>
        <taxon>Bacillati</taxon>
        <taxon>Bacillota</taxon>
        <taxon>Erysipelotrichia</taxon>
        <taxon>Erysipelotrichales</taxon>
        <taxon>Erysipelotrichaceae</taxon>
        <taxon>Longicatena</taxon>
    </lineage>
</organism>
<dbReference type="GeneID" id="73796488"/>
<protein>
    <submittedName>
        <fullName evidence="1">Uncharacterized protein</fullName>
    </submittedName>
</protein>
<reference evidence="1 2" key="1">
    <citation type="submission" date="2019-03" db="EMBL/GenBank/DDBJ databases">
        <title>Genomic Encyclopedia of Type Strains, Phase IV (KMG-IV): sequencing the most valuable type-strain genomes for metagenomic binning, comparative biology and taxonomic classification.</title>
        <authorList>
            <person name="Goeker M."/>
        </authorList>
    </citation>
    <scope>NUCLEOTIDE SEQUENCE [LARGE SCALE GENOMIC DNA]</scope>
    <source>
        <strain evidence="1 2">DSM 29481</strain>
    </source>
</reference>
<sequence>MSIEIVLEGKLEKETQREQFSAFLKKQCEEKKLKFEDFDTFVNIEVCPQGYIECSYEGCFITLTAQTNVAGPGFHAFACRFFDDVIAESEWPFEVSDPTKYYEQRNFETLKYNYFYRWLQDIATYVEEHVAEYKNLCICWRSDDYQPMSKADRVVTPMGYLSVHAFKTLEIEELAQRFFVWNNLARDAQYYKNCAIALLWKDCYYEYSGMNETTDKIAHTIIDYLEAAYEADDTIGLPLDIYELLCDCLMREKLIHHGVDEPIANIGYRRHLVWYPFGNWNIPVDGCSENSFDNSTQTLHFMAPYKTSDEPWRWLIKANVYQFEKNVEDYLEMLSNPQNALESFVIEDGDVKGKGIIEQLEEYLHIVAQFNCGKDTLIMEYILNDEKDIAMMKDWLHKITHRTYNDETLKN</sequence>
<accession>A0A4R3TB98</accession>
<gene>
    <name evidence="1" type="ORF">EDD61_11218</name>
</gene>
<comment type="caution">
    <text evidence="1">The sequence shown here is derived from an EMBL/GenBank/DDBJ whole genome shotgun (WGS) entry which is preliminary data.</text>
</comment>
<dbReference type="EMBL" id="SMBP01000012">
    <property type="protein sequence ID" value="TCU58992.1"/>
    <property type="molecule type" value="Genomic_DNA"/>
</dbReference>
<keyword evidence="2" id="KW-1185">Reference proteome</keyword>
<dbReference type="RefSeq" id="WP_008687064.1">
    <property type="nucleotide sequence ID" value="NZ_AP024510.1"/>
</dbReference>
<evidence type="ECO:0000313" key="2">
    <source>
        <dbReference type="Proteomes" id="UP000295773"/>
    </source>
</evidence>
<dbReference type="Proteomes" id="UP000295773">
    <property type="component" value="Unassembled WGS sequence"/>
</dbReference>
<dbReference type="AlphaFoldDB" id="A0A4R3TB98"/>
<evidence type="ECO:0000313" key="1">
    <source>
        <dbReference type="EMBL" id="TCU58992.1"/>
    </source>
</evidence>
<name>A0A4R3TB98_9FIRM</name>